<keyword evidence="5" id="KW-1185">Reference proteome</keyword>
<dbReference type="InterPro" id="IPR006058">
    <property type="entry name" value="2Fe2S_fd_BS"/>
</dbReference>
<dbReference type="Proteomes" id="UP000001096">
    <property type="component" value="Unassembled WGS sequence"/>
</dbReference>
<evidence type="ECO:0000259" key="3">
    <source>
        <dbReference type="PROSITE" id="PS51384"/>
    </source>
</evidence>
<feature type="domain" description="2Fe-2S ferredoxin-type" evidence="2">
    <location>
        <begin position="1"/>
        <end position="88"/>
    </location>
</feature>
<dbReference type="PANTHER" id="PTHR47354:SF5">
    <property type="entry name" value="PROTEIN RFBI"/>
    <property type="match status" value="1"/>
</dbReference>
<dbReference type="PRINTS" id="PR00410">
    <property type="entry name" value="PHEHYDRXLASE"/>
</dbReference>
<dbReference type="PRINTS" id="PR00371">
    <property type="entry name" value="FPNCR"/>
</dbReference>
<comment type="cofactor">
    <cofactor evidence="1">
        <name>[2Fe-2S] cluster</name>
        <dbReference type="ChEBI" id="CHEBI:190135"/>
    </cofactor>
</comment>
<dbReference type="InterPro" id="IPR012675">
    <property type="entry name" value="Beta-grasp_dom_sf"/>
</dbReference>
<dbReference type="Gene3D" id="3.10.20.30">
    <property type="match status" value="1"/>
</dbReference>
<dbReference type="eggNOG" id="COG0543">
    <property type="taxonomic scope" value="Bacteria"/>
</dbReference>
<dbReference type="CDD" id="cd06189">
    <property type="entry name" value="flavin_oxioreductase"/>
    <property type="match status" value="1"/>
</dbReference>
<evidence type="ECO:0000256" key="1">
    <source>
        <dbReference type="ARBA" id="ARBA00034078"/>
    </source>
</evidence>
<dbReference type="GO" id="GO:0016491">
    <property type="term" value="F:oxidoreductase activity"/>
    <property type="evidence" value="ECO:0007669"/>
    <property type="project" value="InterPro"/>
</dbReference>
<dbReference type="InterPro" id="IPR039261">
    <property type="entry name" value="FNR_nucleotide-bd"/>
</dbReference>
<name>K8PSM3_9BRAD</name>
<dbReference type="HOGENOM" id="CLU_003827_7_0_5"/>
<dbReference type="RefSeq" id="WP_006019154.1">
    <property type="nucleotide sequence ID" value="NZ_KB375282.1"/>
</dbReference>
<dbReference type="PATRIC" id="fig|883078.3.peg.466"/>
<dbReference type="InterPro" id="IPR001433">
    <property type="entry name" value="OxRdtase_FAD/NAD-bd"/>
</dbReference>
<dbReference type="Pfam" id="PF00175">
    <property type="entry name" value="NAD_binding_1"/>
    <property type="match status" value="1"/>
</dbReference>
<dbReference type="PROSITE" id="PS00197">
    <property type="entry name" value="2FE2S_FER_1"/>
    <property type="match status" value="1"/>
</dbReference>
<dbReference type="GO" id="GO:0051537">
    <property type="term" value="F:2 iron, 2 sulfur cluster binding"/>
    <property type="evidence" value="ECO:0007669"/>
    <property type="project" value="InterPro"/>
</dbReference>
<dbReference type="InterPro" id="IPR017927">
    <property type="entry name" value="FAD-bd_FR_type"/>
</dbReference>
<dbReference type="InterPro" id="IPR017938">
    <property type="entry name" value="Riboflavin_synthase-like_b-brl"/>
</dbReference>
<protein>
    <submittedName>
        <fullName evidence="4">Uncharacterized protein</fullName>
    </submittedName>
</protein>
<evidence type="ECO:0000313" key="4">
    <source>
        <dbReference type="EMBL" id="EKS41353.1"/>
    </source>
</evidence>
<dbReference type="AlphaFoldDB" id="K8PSM3"/>
<accession>K8PSM3</accession>
<dbReference type="PANTHER" id="PTHR47354">
    <property type="entry name" value="NADH OXIDOREDUCTASE HCR"/>
    <property type="match status" value="1"/>
</dbReference>
<dbReference type="SUPFAM" id="SSF52343">
    <property type="entry name" value="Ferredoxin reductase-like, C-terminal NADP-linked domain"/>
    <property type="match status" value="1"/>
</dbReference>
<dbReference type="Gene3D" id="2.40.30.10">
    <property type="entry name" value="Translation factors"/>
    <property type="match status" value="1"/>
</dbReference>
<dbReference type="InterPro" id="IPR050415">
    <property type="entry name" value="MRET"/>
</dbReference>
<dbReference type="InterPro" id="IPR001709">
    <property type="entry name" value="Flavoprot_Pyr_Nucl_cyt_Rdtase"/>
</dbReference>
<dbReference type="Gene3D" id="3.40.50.80">
    <property type="entry name" value="Nucleotide-binding domain of ferredoxin-NADP reductase (FNR) module"/>
    <property type="match status" value="1"/>
</dbReference>
<dbReference type="SUPFAM" id="SSF63380">
    <property type="entry name" value="Riboflavin synthase domain-like"/>
    <property type="match status" value="1"/>
</dbReference>
<sequence length="340" mass="37030">MRFTITIANSDIAFDCAPDETVLDASERAGYSIPYSCRKGVCSSCVGGIVSGQAVVRGQGICTGPMSDVLLCQARPQSNLEILPARIREAEIIQRKIFTAKVRKLERPAPNVAVIHLRLPIGRRAIFRAGQYLRVLMADGDSRNYSMANAPQKSDELELHIRYVPGGKFSEDILTRLDKTSTLDIELPYGEFSLNEESDCPAILIATGTGFAPIKSIIESNIRQGSTRPLHLYWGANTEADLYLLDLARSWAETHAWFSFTPVVSNPSTQWGGRTGPVHRAVQTDHPDMSGLEVYACGAPIMIESAQRDFRTEAGLKDDAFFSDAFVPSGDGGESATAAA</sequence>
<dbReference type="CDD" id="cd00207">
    <property type="entry name" value="fer2"/>
    <property type="match status" value="1"/>
</dbReference>
<dbReference type="Pfam" id="PF00970">
    <property type="entry name" value="FAD_binding_6"/>
    <property type="match status" value="1"/>
</dbReference>
<reference evidence="4 5" key="1">
    <citation type="submission" date="2012-04" db="EMBL/GenBank/DDBJ databases">
        <title>The Genome Sequence of Afipia broomeae ATCC 49717.</title>
        <authorList>
            <consortium name="The Broad Institute Genome Sequencing Platform"/>
            <person name="Earl A."/>
            <person name="Ward D."/>
            <person name="Feldgarden M."/>
            <person name="Gevers D."/>
            <person name="Huys G."/>
            <person name="Walker B."/>
            <person name="Young S.K."/>
            <person name="Zeng Q."/>
            <person name="Gargeya S."/>
            <person name="Fitzgerald M."/>
            <person name="Haas B."/>
            <person name="Abouelleil A."/>
            <person name="Alvarado L."/>
            <person name="Arachchi H.M."/>
            <person name="Berlin A."/>
            <person name="Chapman S.B."/>
            <person name="Goldberg J."/>
            <person name="Griggs A."/>
            <person name="Gujja S."/>
            <person name="Hansen M."/>
            <person name="Howarth C."/>
            <person name="Imamovic A."/>
            <person name="Larimer J."/>
            <person name="McCowen C."/>
            <person name="Montmayeur A."/>
            <person name="Murphy C."/>
            <person name="Neiman D."/>
            <person name="Pearson M."/>
            <person name="Priest M."/>
            <person name="Roberts A."/>
            <person name="Saif S."/>
            <person name="Shea T."/>
            <person name="Sisk P."/>
            <person name="Sykes S."/>
            <person name="Wortman J."/>
            <person name="Nusbaum C."/>
            <person name="Birren B."/>
        </authorList>
    </citation>
    <scope>NUCLEOTIDE SEQUENCE [LARGE SCALE GENOMIC DNA]</scope>
    <source>
        <strain evidence="4 5">ATCC 49717</strain>
    </source>
</reference>
<dbReference type="PROSITE" id="PS51384">
    <property type="entry name" value="FAD_FR"/>
    <property type="match status" value="1"/>
</dbReference>
<dbReference type="PROSITE" id="PS51085">
    <property type="entry name" value="2FE2S_FER_2"/>
    <property type="match status" value="1"/>
</dbReference>
<dbReference type="Pfam" id="PF00111">
    <property type="entry name" value="Fer2"/>
    <property type="match status" value="1"/>
</dbReference>
<proteinExistence type="predicted"/>
<dbReference type="InterPro" id="IPR008333">
    <property type="entry name" value="Cbr1-like_FAD-bd_dom"/>
</dbReference>
<organism evidence="4 5">
    <name type="scientific">Afipia broomeae ATCC 49717</name>
    <dbReference type="NCBI Taxonomy" id="883078"/>
    <lineage>
        <taxon>Bacteria</taxon>
        <taxon>Pseudomonadati</taxon>
        <taxon>Pseudomonadota</taxon>
        <taxon>Alphaproteobacteria</taxon>
        <taxon>Hyphomicrobiales</taxon>
        <taxon>Nitrobacteraceae</taxon>
        <taxon>Afipia</taxon>
    </lineage>
</organism>
<dbReference type="SUPFAM" id="SSF54292">
    <property type="entry name" value="2Fe-2S ferredoxin-like"/>
    <property type="match status" value="1"/>
</dbReference>
<comment type="caution">
    <text evidence="4">The sequence shown here is derived from an EMBL/GenBank/DDBJ whole genome shotgun (WGS) entry which is preliminary data.</text>
</comment>
<evidence type="ECO:0000259" key="2">
    <source>
        <dbReference type="PROSITE" id="PS51085"/>
    </source>
</evidence>
<feature type="domain" description="FAD-binding FR-type" evidence="3">
    <location>
        <begin position="95"/>
        <end position="195"/>
    </location>
</feature>
<dbReference type="EMBL" id="AGWX01000001">
    <property type="protein sequence ID" value="EKS41353.1"/>
    <property type="molecule type" value="Genomic_DNA"/>
</dbReference>
<evidence type="ECO:0000313" key="5">
    <source>
        <dbReference type="Proteomes" id="UP000001096"/>
    </source>
</evidence>
<dbReference type="InterPro" id="IPR001041">
    <property type="entry name" value="2Fe-2S_ferredoxin-type"/>
</dbReference>
<dbReference type="InterPro" id="IPR036010">
    <property type="entry name" value="2Fe-2S_ferredoxin-like_sf"/>
</dbReference>
<gene>
    <name evidence="4" type="ORF">HMPREF9695_00445</name>
</gene>
<dbReference type="eggNOG" id="COG0633">
    <property type="taxonomic scope" value="Bacteria"/>
</dbReference>